<feature type="region of interest" description="Disordered" evidence="2">
    <location>
        <begin position="194"/>
        <end position="215"/>
    </location>
</feature>
<evidence type="ECO:0000256" key="2">
    <source>
        <dbReference type="SAM" id="MobiDB-lite"/>
    </source>
</evidence>
<proteinExistence type="predicted"/>
<evidence type="ECO:0000313" key="4">
    <source>
        <dbReference type="Proteomes" id="UP000617145"/>
    </source>
</evidence>
<sequence>MSQIDELQSRLTRALDRIAQGVEGLSAPVEQPDTSAEDAAAAEAAKADRYAMEAELNAAVSEAARMRDLLDEEKMANAQLEERVRVLRARLNDTPTAPSAPDVAADAALREQLEAQRESLAALDGEVQRMRLSNEMLMRTNQEMREALLGNVGEPHLVNKAMLAELEALRAARALEEAEARAVLGALEPLLAQAAGETSENTAPETSGNHGEAAQ</sequence>
<dbReference type="EMBL" id="BMJV01000001">
    <property type="protein sequence ID" value="GGG60901.1"/>
    <property type="molecule type" value="Genomic_DNA"/>
</dbReference>
<evidence type="ECO:0000313" key="3">
    <source>
        <dbReference type="EMBL" id="GGG60901.1"/>
    </source>
</evidence>
<dbReference type="Proteomes" id="UP000617145">
    <property type="component" value="Unassembled WGS sequence"/>
</dbReference>
<dbReference type="AlphaFoldDB" id="A0A8J3EFM5"/>
<feature type="compositionally biased region" description="Polar residues" evidence="2">
    <location>
        <begin position="196"/>
        <end position="209"/>
    </location>
</feature>
<feature type="region of interest" description="Disordered" evidence="2">
    <location>
        <begin position="22"/>
        <end position="42"/>
    </location>
</feature>
<accession>A0A8J3EFM5</accession>
<protein>
    <submittedName>
        <fullName evidence="3">Uncharacterized protein</fullName>
    </submittedName>
</protein>
<reference evidence="3" key="1">
    <citation type="journal article" date="2014" name="Int. J. Syst. Evol. Microbiol.">
        <title>Complete genome sequence of Corynebacterium casei LMG S-19264T (=DSM 44701T), isolated from a smear-ripened cheese.</title>
        <authorList>
            <consortium name="US DOE Joint Genome Institute (JGI-PGF)"/>
            <person name="Walter F."/>
            <person name="Albersmeier A."/>
            <person name="Kalinowski J."/>
            <person name="Ruckert C."/>
        </authorList>
    </citation>
    <scope>NUCLEOTIDE SEQUENCE</scope>
    <source>
        <strain evidence="3">CGMCC 1.15762</strain>
    </source>
</reference>
<name>A0A8J3EFM5_9RHOB</name>
<gene>
    <name evidence="3" type="ORF">GCM10011415_03630</name>
</gene>
<comment type="caution">
    <text evidence="3">The sequence shown here is derived from an EMBL/GenBank/DDBJ whole genome shotgun (WGS) entry which is preliminary data.</text>
</comment>
<keyword evidence="4" id="KW-1185">Reference proteome</keyword>
<evidence type="ECO:0000256" key="1">
    <source>
        <dbReference type="SAM" id="Coils"/>
    </source>
</evidence>
<dbReference type="RefSeq" id="WP_188788234.1">
    <property type="nucleotide sequence ID" value="NZ_BMJV01000001.1"/>
</dbReference>
<feature type="coiled-coil region" evidence="1">
    <location>
        <begin position="63"/>
        <end position="90"/>
    </location>
</feature>
<organism evidence="3 4">
    <name type="scientific">Salipiger pallidus</name>
    <dbReference type="NCBI Taxonomy" id="1775170"/>
    <lineage>
        <taxon>Bacteria</taxon>
        <taxon>Pseudomonadati</taxon>
        <taxon>Pseudomonadota</taxon>
        <taxon>Alphaproteobacteria</taxon>
        <taxon>Rhodobacterales</taxon>
        <taxon>Roseobacteraceae</taxon>
        <taxon>Salipiger</taxon>
    </lineage>
</organism>
<reference evidence="3" key="2">
    <citation type="submission" date="2020-09" db="EMBL/GenBank/DDBJ databases">
        <authorList>
            <person name="Sun Q."/>
            <person name="Zhou Y."/>
        </authorList>
    </citation>
    <scope>NUCLEOTIDE SEQUENCE</scope>
    <source>
        <strain evidence="3">CGMCC 1.15762</strain>
    </source>
</reference>
<keyword evidence="1" id="KW-0175">Coiled coil</keyword>